<dbReference type="InterPro" id="IPR044736">
    <property type="entry name" value="Gid1/RanBPM/SPLA_SPRY"/>
</dbReference>
<evidence type="ECO:0000256" key="1">
    <source>
        <dbReference type="ARBA" id="ARBA00022737"/>
    </source>
</evidence>
<dbReference type="Gene3D" id="1.25.40.20">
    <property type="entry name" value="Ankyrin repeat-containing domain"/>
    <property type="match status" value="3"/>
</dbReference>
<keyword evidence="1" id="KW-0677">Repeat</keyword>
<keyword evidence="7" id="KW-1185">Reference proteome</keyword>
<dbReference type="Gene3D" id="2.60.120.920">
    <property type="match status" value="1"/>
</dbReference>
<name>A0ABY0GTA5_9PEZI</name>
<dbReference type="PROSITE" id="PS50088">
    <property type="entry name" value="ANK_REPEAT"/>
    <property type="match status" value="5"/>
</dbReference>
<dbReference type="CDD" id="cd12885">
    <property type="entry name" value="SPRY_RanBP_like"/>
    <property type="match status" value="1"/>
</dbReference>
<feature type="repeat" description="ANK" evidence="3">
    <location>
        <begin position="1211"/>
        <end position="1243"/>
    </location>
</feature>
<evidence type="ECO:0000256" key="2">
    <source>
        <dbReference type="ARBA" id="ARBA00023043"/>
    </source>
</evidence>
<feature type="repeat" description="ANK" evidence="3">
    <location>
        <begin position="1177"/>
        <end position="1209"/>
    </location>
</feature>
<evidence type="ECO:0000313" key="7">
    <source>
        <dbReference type="Proteomes" id="UP000294003"/>
    </source>
</evidence>
<dbReference type="SUPFAM" id="SSF49899">
    <property type="entry name" value="Concanavalin A-like lectins/glucanases"/>
    <property type="match status" value="1"/>
</dbReference>
<organism evidence="6 7">
    <name type="scientific">Monosporascus cannonballus</name>
    <dbReference type="NCBI Taxonomy" id="155416"/>
    <lineage>
        <taxon>Eukaryota</taxon>
        <taxon>Fungi</taxon>
        <taxon>Dikarya</taxon>
        <taxon>Ascomycota</taxon>
        <taxon>Pezizomycotina</taxon>
        <taxon>Sordariomycetes</taxon>
        <taxon>Xylariomycetidae</taxon>
        <taxon>Xylariales</taxon>
        <taxon>Xylariales incertae sedis</taxon>
        <taxon>Monosporascus</taxon>
    </lineage>
</organism>
<feature type="region of interest" description="Disordered" evidence="4">
    <location>
        <begin position="899"/>
        <end position="936"/>
    </location>
</feature>
<dbReference type="Gene3D" id="3.40.50.300">
    <property type="entry name" value="P-loop containing nucleotide triphosphate hydrolases"/>
    <property type="match status" value="1"/>
</dbReference>
<evidence type="ECO:0000313" key="6">
    <source>
        <dbReference type="EMBL" id="RYO77131.1"/>
    </source>
</evidence>
<evidence type="ECO:0000256" key="4">
    <source>
        <dbReference type="SAM" id="MobiDB-lite"/>
    </source>
</evidence>
<dbReference type="SUPFAM" id="SSF52540">
    <property type="entry name" value="P-loop containing nucleoside triphosphate hydrolases"/>
    <property type="match status" value="1"/>
</dbReference>
<feature type="repeat" description="ANK" evidence="3">
    <location>
        <begin position="1320"/>
        <end position="1352"/>
    </location>
</feature>
<dbReference type="Pfam" id="PF12796">
    <property type="entry name" value="Ank_2"/>
    <property type="match status" value="2"/>
</dbReference>
<dbReference type="InterPro" id="IPR056884">
    <property type="entry name" value="NPHP3-like_N"/>
</dbReference>
<gene>
    <name evidence="6" type="ORF">DL762_009461</name>
</gene>
<feature type="compositionally biased region" description="Acidic residues" evidence="4">
    <location>
        <begin position="907"/>
        <end position="918"/>
    </location>
</feature>
<dbReference type="Pfam" id="PF00622">
    <property type="entry name" value="SPRY"/>
    <property type="match status" value="1"/>
</dbReference>
<protein>
    <recommendedName>
        <fullName evidence="5">B30.2/SPRY domain-containing protein</fullName>
    </recommendedName>
</protein>
<dbReference type="SMART" id="SM00449">
    <property type="entry name" value="SPRY"/>
    <property type="match status" value="1"/>
</dbReference>
<dbReference type="PANTHER" id="PTHR24198">
    <property type="entry name" value="ANKYRIN REPEAT AND PROTEIN KINASE DOMAIN-CONTAINING PROTEIN"/>
    <property type="match status" value="1"/>
</dbReference>
<dbReference type="PROSITE" id="PS50297">
    <property type="entry name" value="ANK_REP_REGION"/>
    <property type="match status" value="4"/>
</dbReference>
<dbReference type="PROSITE" id="PS50188">
    <property type="entry name" value="B302_SPRY"/>
    <property type="match status" value="1"/>
</dbReference>
<evidence type="ECO:0000256" key="3">
    <source>
        <dbReference type="PROSITE-ProRule" id="PRU00023"/>
    </source>
</evidence>
<dbReference type="InterPro" id="IPR043136">
    <property type="entry name" value="B30.2/SPRY_sf"/>
</dbReference>
<sequence length="1689" mass="187949">MGVDSENVLEFLWSQAREIFLRSLSSRDAKKEELRDDTATLENTIKSLRQAQDKAAVAYGAKFVGKPIEFKLGRVLQRLEVLVQMGDQAMQFAPETASYVWSAFRILFAGFLKDFETCQLLADQIDTMSDIVFICEVYAKRQVKRVAAMTSQVEILADKILQKIPELLSLVLMFAYHARKLVLDHKRLGRTLRVMFGGSQELEATSSDAKTKRDELHAVAEIAFQEAAMEILLEYQQDSKVIAKLFQATEAMQNEQRRQKDDIDRKELDNDFNEQMRWLRSGTSADIGLPRKVLNENLARRHPGTCTWIQKQAALTQWLENTERTSTSHLVWVVGEAGFGKSVLMSSIVEWLEGQQSGQEKARPIILHFFCKTGDPATERGDKVMLHLLMQLLSHAATEPPKKAKSSEDRTFQARKKKCVDLVKEEKASLSKPDQESSPSSIRGFQAKSSMQPLMVHLTKALERQVFIVVDALDECNDWSDGFLDALRMTAGADTNIKVLISSRPDHTIRNALQGYAFIDVAKDSTASDVSAYISWSMQKIRRFNKKQRKVASDKIMENADGMFRYANLAVESLQSPKAVTMGFKKIMDEFPDGMAGLYKQELQRLSAEVRPIVLTALRWKICGKGSISAIPIADELEKTYEDVDNTADESEEDDEPEESGDDDIYEGQTSDGYGNRPEEKNAEASTYGENNHTEKSGGAEDGADRDSIDILKRYSRAFLKFDKANYISLQHASVREFIVREGRKPPQETLCQMCRERSQSTSTYEASPERGHLAMAIHCLKHLNCRSFQKKFLPSSILEKHLNDQETIEAETAIGVNGETTEAGGAPSGTAIPILAAADFKKEQEDHLQLRSSQDANVYNEIEVLRSELQKGSDVGDSQEAPGLENEMPLVLAADSLENEGKGNGDEDSPDGDDDNDSIQPPPTDAVSVANIGEADDVNVEDENLRYELTNWHYHVREAEKWRNGNSDEEQWTVLNDEINRFLSEDSDVFKIWQKKVLHWRVFRAFDRPIHVAARFGLLQYVRQYVASGGDIDVENEDQCTPLGLACLGEGDYVGLEYLVEHNADLKHLDNYQDTPLHLVADYDGPADKLKYLLSKVADVSAMHDKFGQTLLHLAIFRRNWESVKVILEYPAADVNAKDLSGETPLHLLLKSPNTPDDILELLLSKGADVNAQDSDSQAPLYEACLSENVGAARILLEAGADVNDGENVFGRTALHEAIENQNLPLVNLLLEFKADVTLKDKQLRDAASLAAYRGNADILEAVLDKLKGQVGDYHTLADPDAHGHTPLQKSAARGIKAIAELLLKAGDASKLVAQCSRRGKTALHSAAMRGHLDVVKLLVEHGADILARDCDGNCPMQVAVAQWRKGGLLDSASFQETVTYLANKMPTQAQGFGPELCDVAIESGAVDICRILGSVDGNIISREDQHGWTPLMLAIQARQHDIIHLLVPLDINQLLNKFSTRQEVLFGHKPSAWSTDDSNKFKNMTVSQDGLELTNPLDSSGCEGGFCRANHPAPFGITRYYYEITVTQAAFTNSMVALGFTNRYTLLDNMPGWQDCGGPSWGYHGDDGGLFEYTSNSNYLHSIGPKWGMGDTVGCGIDFSRGTVFYTKNGELIGEGSRDVKSSRAFPCVGLGSEGTTIRANFGLDSAMPFKYDLGKFEEDCKMPIADGKFWLERGKEARGERWHDGY</sequence>
<dbReference type="PANTHER" id="PTHR24198:SF165">
    <property type="entry name" value="ANKYRIN REPEAT-CONTAINING PROTEIN-RELATED"/>
    <property type="match status" value="1"/>
</dbReference>
<evidence type="ECO:0000259" key="5">
    <source>
        <dbReference type="PROSITE" id="PS50188"/>
    </source>
</evidence>
<dbReference type="Pfam" id="PF00023">
    <property type="entry name" value="Ank"/>
    <property type="match status" value="3"/>
</dbReference>
<feature type="compositionally biased region" description="Acidic residues" evidence="4">
    <location>
        <begin position="644"/>
        <end position="666"/>
    </location>
</feature>
<feature type="compositionally biased region" description="Basic and acidic residues" evidence="4">
    <location>
        <begin position="692"/>
        <end position="705"/>
    </location>
</feature>
<dbReference type="InterPro" id="IPR013320">
    <property type="entry name" value="ConA-like_dom_sf"/>
</dbReference>
<dbReference type="Pfam" id="PF24883">
    <property type="entry name" value="NPHP3_N"/>
    <property type="match status" value="1"/>
</dbReference>
<comment type="caution">
    <text evidence="6">The sequence shown here is derived from an EMBL/GenBank/DDBJ whole genome shotgun (WGS) entry which is preliminary data.</text>
</comment>
<dbReference type="InterPro" id="IPR001870">
    <property type="entry name" value="B30.2/SPRY"/>
</dbReference>
<dbReference type="InterPro" id="IPR002110">
    <property type="entry name" value="Ankyrin_rpt"/>
</dbReference>
<feature type="domain" description="B30.2/SPRY" evidence="5">
    <location>
        <begin position="1455"/>
        <end position="1649"/>
    </location>
</feature>
<dbReference type="EMBL" id="QJNS01000496">
    <property type="protein sequence ID" value="RYO77131.1"/>
    <property type="molecule type" value="Genomic_DNA"/>
</dbReference>
<dbReference type="SUPFAM" id="SSF48403">
    <property type="entry name" value="Ankyrin repeat"/>
    <property type="match status" value="2"/>
</dbReference>
<proteinExistence type="predicted"/>
<feature type="repeat" description="ANK" evidence="3">
    <location>
        <begin position="1142"/>
        <end position="1176"/>
    </location>
</feature>
<dbReference type="InterPro" id="IPR036770">
    <property type="entry name" value="Ankyrin_rpt-contain_sf"/>
</dbReference>
<feature type="region of interest" description="Disordered" evidence="4">
    <location>
        <begin position="644"/>
        <end position="705"/>
    </location>
</feature>
<keyword evidence="2 3" id="KW-0040">ANK repeat</keyword>
<dbReference type="InterPro" id="IPR027417">
    <property type="entry name" value="P-loop_NTPase"/>
</dbReference>
<dbReference type="InterPro" id="IPR003877">
    <property type="entry name" value="SPRY_dom"/>
</dbReference>
<feature type="repeat" description="ANK" evidence="3">
    <location>
        <begin position="1010"/>
        <end position="1038"/>
    </location>
</feature>
<dbReference type="Proteomes" id="UP000294003">
    <property type="component" value="Unassembled WGS sequence"/>
</dbReference>
<dbReference type="SMART" id="SM00248">
    <property type="entry name" value="ANK"/>
    <property type="match status" value="11"/>
</dbReference>
<reference evidence="6 7" key="1">
    <citation type="submission" date="2018-06" db="EMBL/GenBank/DDBJ databases">
        <title>Complete Genomes of Monosporascus.</title>
        <authorList>
            <person name="Robinson A.J."/>
            <person name="Natvig D.O."/>
        </authorList>
    </citation>
    <scope>NUCLEOTIDE SEQUENCE [LARGE SCALE GENOMIC DNA]</scope>
    <source>
        <strain evidence="6 7">CBS 609.92</strain>
    </source>
</reference>
<accession>A0ABY0GTA5</accession>